<keyword evidence="10" id="KW-0012">Acyltransferase</keyword>
<dbReference type="AlphaFoldDB" id="A0A0N5A2T7"/>
<evidence type="ECO:0000256" key="10">
    <source>
        <dbReference type="ARBA" id="ARBA00023315"/>
    </source>
</evidence>
<evidence type="ECO:0000256" key="1">
    <source>
        <dbReference type="ARBA" id="ARBA00004477"/>
    </source>
</evidence>
<keyword evidence="6 11" id="KW-0256">Endoplasmic reticulum</keyword>
<keyword evidence="5 11" id="KW-0812">Transmembrane</keyword>
<comment type="similarity">
    <text evidence="2 11">Belongs to the diacylglycerol acyltransferase family.</text>
</comment>
<dbReference type="InterPro" id="IPR007130">
    <property type="entry name" value="DAGAT"/>
</dbReference>
<proteinExistence type="inferred from homology"/>
<dbReference type="Pfam" id="PF03982">
    <property type="entry name" value="DAGAT"/>
    <property type="match status" value="1"/>
</dbReference>
<evidence type="ECO:0000256" key="2">
    <source>
        <dbReference type="ARBA" id="ARBA00005420"/>
    </source>
</evidence>
<evidence type="ECO:0000256" key="6">
    <source>
        <dbReference type="ARBA" id="ARBA00022824"/>
    </source>
</evidence>
<dbReference type="GO" id="GO:0005789">
    <property type="term" value="C:endoplasmic reticulum membrane"/>
    <property type="evidence" value="ECO:0007669"/>
    <property type="project" value="UniProtKB-SubCell"/>
</dbReference>
<keyword evidence="7 11" id="KW-1133">Transmembrane helix</keyword>
<dbReference type="PANTHER" id="PTHR12317">
    <property type="entry name" value="DIACYLGLYCEROL O-ACYLTRANSFERASE"/>
    <property type="match status" value="1"/>
</dbReference>
<evidence type="ECO:0000256" key="3">
    <source>
        <dbReference type="ARBA" id="ARBA00022516"/>
    </source>
</evidence>
<comment type="subcellular location">
    <subcellularLocation>
        <location evidence="1 11">Endoplasmic reticulum membrane</location>
        <topology evidence="1 11">Multi-pass membrane protein</topology>
    </subcellularLocation>
</comment>
<dbReference type="GO" id="GO:0004144">
    <property type="term" value="F:diacylglycerol O-acyltransferase activity"/>
    <property type="evidence" value="ECO:0007669"/>
    <property type="project" value="TreeGrafter"/>
</dbReference>
<keyword evidence="8" id="KW-0443">Lipid metabolism</keyword>
<evidence type="ECO:0000256" key="11">
    <source>
        <dbReference type="RuleBase" id="RU367023"/>
    </source>
</evidence>
<evidence type="ECO:0000256" key="8">
    <source>
        <dbReference type="ARBA" id="ARBA00023098"/>
    </source>
</evidence>
<feature type="transmembrane region" description="Helical" evidence="11">
    <location>
        <begin position="25"/>
        <end position="43"/>
    </location>
</feature>
<dbReference type="Proteomes" id="UP000038045">
    <property type="component" value="Unplaced"/>
</dbReference>
<evidence type="ECO:0000256" key="7">
    <source>
        <dbReference type="ARBA" id="ARBA00022989"/>
    </source>
</evidence>
<keyword evidence="4 11" id="KW-0808">Transferase</keyword>
<organism evidence="12 13">
    <name type="scientific">Parastrongyloides trichosuri</name>
    <name type="common">Possum-specific nematode worm</name>
    <dbReference type="NCBI Taxonomy" id="131310"/>
    <lineage>
        <taxon>Eukaryota</taxon>
        <taxon>Metazoa</taxon>
        <taxon>Ecdysozoa</taxon>
        <taxon>Nematoda</taxon>
        <taxon>Chromadorea</taxon>
        <taxon>Rhabditida</taxon>
        <taxon>Tylenchina</taxon>
        <taxon>Panagrolaimomorpha</taxon>
        <taxon>Strongyloidoidea</taxon>
        <taxon>Strongyloididae</taxon>
        <taxon>Parastrongyloides</taxon>
    </lineage>
</organism>
<dbReference type="CDD" id="cd07987">
    <property type="entry name" value="LPLAT_MGAT-like"/>
    <property type="match status" value="1"/>
</dbReference>
<dbReference type="PANTHER" id="PTHR12317:SF71">
    <property type="entry name" value="ACYLTRANSFERASE"/>
    <property type="match status" value="1"/>
</dbReference>
<dbReference type="GO" id="GO:0019432">
    <property type="term" value="P:triglyceride biosynthetic process"/>
    <property type="evidence" value="ECO:0007669"/>
    <property type="project" value="TreeGrafter"/>
</dbReference>
<dbReference type="STRING" id="131310.A0A0N5A2T7"/>
<feature type="transmembrane region" description="Helical" evidence="11">
    <location>
        <begin position="49"/>
        <end position="70"/>
    </location>
</feature>
<evidence type="ECO:0000256" key="4">
    <source>
        <dbReference type="ARBA" id="ARBA00022679"/>
    </source>
</evidence>
<name>A0A0N5A2T7_PARTI</name>
<dbReference type="WBParaSite" id="PTRK_0001595100.1">
    <property type="protein sequence ID" value="PTRK_0001595100.1"/>
    <property type="gene ID" value="PTRK_0001595100"/>
</dbReference>
<keyword evidence="9 11" id="KW-0472">Membrane</keyword>
<sequence length="345" mass="39913">MSLFTRIDLFNIHWVSWKISMNEKLQILSVLFFIILWLILPIFCLWVPFYILFFTSIWWVIPLYGIWYIYDFNTPKLGSRISFNFRNAAVWKYLAEYFPVKLIKTAELNPDKNYIIVCHPHGILSIGSFISLCTNGTNFMTIFPGITSYLMTLKAQFCLPFRREIGIALGGIEASSSSLKYILTQCGKGNAVGIVLGGLNEVYDAHPKTNILRIKNKRGFCRYALLYGADIVPMYNFGENDVYEQLPNEKDSFIRQLQMKICNKFGFIPPIIRGRGIFNYSHGMLPLQKPINTVMGKPIIVKQNDNPTEEDIEELYRTYIDCLNKLFDDHKCSYGLSKNTILDIY</sequence>
<keyword evidence="12" id="KW-1185">Reference proteome</keyword>
<evidence type="ECO:0000313" key="13">
    <source>
        <dbReference type="WBParaSite" id="PTRK_0001595100.1"/>
    </source>
</evidence>
<dbReference type="EC" id="2.3.1.-" evidence="11"/>
<keyword evidence="3" id="KW-0444">Lipid biosynthesis</keyword>
<reference evidence="13" key="1">
    <citation type="submission" date="2017-02" db="UniProtKB">
        <authorList>
            <consortium name="WormBaseParasite"/>
        </authorList>
    </citation>
    <scope>IDENTIFICATION</scope>
</reference>
<evidence type="ECO:0000256" key="9">
    <source>
        <dbReference type="ARBA" id="ARBA00023136"/>
    </source>
</evidence>
<evidence type="ECO:0000313" key="12">
    <source>
        <dbReference type="Proteomes" id="UP000038045"/>
    </source>
</evidence>
<accession>A0A0N5A2T7</accession>
<protein>
    <recommendedName>
        <fullName evidence="11">Acyltransferase</fullName>
        <ecNumber evidence="11">2.3.1.-</ecNumber>
    </recommendedName>
</protein>
<evidence type="ECO:0000256" key="5">
    <source>
        <dbReference type="ARBA" id="ARBA00022692"/>
    </source>
</evidence>